<proteinExistence type="inferred from homology"/>
<keyword evidence="3 7" id="KW-0285">Flavoprotein</keyword>
<dbReference type="AlphaFoldDB" id="A0A222GC07"/>
<evidence type="ECO:0000256" key="3">
    <source>
        <dbReference type="ARBA" id="ARBA00022630"/>
    </source>
</evidence>
<dbReference type="GO" id="GO:0005886">
    <property type="term" value="C:plasma membrane"/>
    <property type="evidence" value="ECO:0007669"/>
    <property type="project" value="TreeGrafter"/>
</dbReference>
<evidence type="ECO:0000256" key="1">
    <source>
        <dbReference type="ARBA" id="ARBA00001974"/>
    </source>
</evidence>
<dbReference type="InterPro" id="IPR036188">
    <property type="entry name" value="FAD/NAD-bd_sf"/>
</dbReference>
<evidence type="ECO:0000259" key="8">
    <source>
        <dbReference type="Pfam" id="PF01266"/>
    </source>
</evidence>
<dbReference type="PANTHER" id="PTHR13847:SF280">
    <property type="entry name" value="D-AMINO ACID DEHYDROGENASE"/>
    <property type="match status" value="1"/>
</dbReference>
<evidence type="ECO:0000313" key="9">
    <source>
        <dbReference type="EMBL" id="ASP48894.1"/>
    </source>
</evidence>
<dbReference type="RefSeq" id="WP_081152545.1">
    <property type="nucleotide sequence ID" value="NZ_CP020465.1"/>
</dbReference>
<evidence type="ECO:0000256" key="6">
    <source>
        <dbReference type="ARBA" id="ARBA00047884"/>
    </source>
</evidence>
<comment type="similarity">
    <text evidence="2 7">Belongs to the DadA oxidoreductase family.</text>
</comment>
<dbReference type="HAMAP" id="MF_01202">
    <property type="entry name" value="DadA"/>
    <property type="match status" value="1"/>
</dbReference>
<comment type="catalytic activity">
    <reaction evidence="6 7">
        <text>a D-alpha-amino acid + A + H2O = a 2-oxocarboxylate + AH2 + NH4(+)</text>
        <dbReference type="Rhea" id="RHEA:18125"/>
        <dbReference type="ChEBI" id="CHEBI:13193"/>
        <dbReference type="ChEBI" id="CHEBI:15377"/>
        <dbReference type="ChEBI" id="CHEBI:17499"/>
        <dbReference type="ChEBI" id="CHEBI:28938"/>
        <dbReference type="ChEBI" id="CHEBI:35179"/>
        <dbReference type="ChEBI" id="CHEBI:59871"/>
    </reaction>
</comment>
<dbReference type="Proteomes" id="UP000202259">
    <property type="component" value="Chromosome"/>
</dbReference>
<sequence length="416" mass="45589">MKVIVLGAGVVGLTSAWYLAQAGHQVVVLDRQQGSGKETSFANAGQISYGYSSPWAGPGIPLKALKWLTQKHSPLVVKPGTSPALYLWAMAMLKNCNDKSYQTNKGRMLRIANYSRQCLLDLRKEHAIKYQDRQQGTLQVFRQQSQVDAVQKDMKLLTDYGTRFQLLDVADCIQKEPGLALVKDKIVAGLHLPDDETGDCYQFCQQLTELAIKAGVEFKFNVQVNRILTENDKITSVDTSIGQLKADAYVVALGSYSANLLHPLGINLPVYPVKGYSLTVPIIDADLSPVSTVMDESYKVALTRFDDRIRVAGTAELTGFNLDIAEKRKATIAMVVEDLFPQAGDMTKAEFWTGLRPMTPDGTPIIGKTKISNLYTNTGHGTLGWTMACGSGKLLADIVSGQQTDIDPSGLNSFRY</sequence>
<comment type="cofactor">
    <cofactor evidence="1 7">
        <name>FAD</name>
        <dbReference type="ChEBI" id="CHEBI:57692"/>
    </cofactor>
</comment>
<keyword evidence="5 7" id="KW-0560">Oxidoreductase</keyword>
<dbReference type="SUPFAM" id="SSF54373">
    <property type="entry name" value="FAD-linked reductases, C-terminal domain"/>
    <property type="match status" value="1"/>
</dbReference>
<dbReference type="EMBL" id="CP020465">
    <property type="protein sequence ID" value="ASP48894.1"/>
    <property type="molecule type" value="Genomic_DNA"/>
</dbReference>
<gene>
    <name evidence="7" type="primary">dadA</name>
    <name evidence="9" type="ORF">B5D82_14625</name>
</gene>
<organism evidence="9 10">
    <name type="scientific">Cognaticolwellia beringensis</name>
    <dbReference type="NCBI Taxonomy" id="1967665"/>
    <lineage>
        <taxon>Bacteria</taxon>
        <taxon>Pseudomonadati</taxon>
        <taxon>Pseudomonadota</taxon>
        <taxon>Gammaproteobacteria</taxon>
        <taxon>Alteromonadales</taxon>
        <taxon>Colwelliaceae</taxon>
        <taxon>Cognaticolwellia</taxon>
    </lineage>
</organism>
<dbReference type="NCBIfam" id="NF001933">
    <property type="entry name" value="PRK00711.1"/>
    <property type="match status" value="1"/>
</dbReference>
<dbReference type="InterPro" id="IPR023080">
    <property type="entry name" value="DadA"/>
</dbReference>
<keyword evidence="10" id="KW-1185">Reference proteome</keyword>
<dbReference type="OrthoDB" id="9805337at2"/>
<dbReference type="Gene3D" id="3.50.50.60">
    <property type="entry name" value="FAD/NAD(P)-binding domain"/>
    <property type="match status" value="2"/>
</dbReference>
<accession>A0A222GC07</accession>
<feature type="binding site" evidence="7">
    <location>
        <begin position="3"/>
        <end position="17"/>
    </location>
    <ligand>
        <name>FAD</name>
        <dbReference type="ChEBI" id="CHEBI:57692"/>
    </ligand>
</feature>
<dbReference type="PANTHER" id="PTHR13847">
    <property type="entry name" value="SARCOSINE DEHYDROGENASE-RELATED"/>
    <property type="match status" value="1"/>
</dbReference>
<evidence type="ECO:0000256" key="5">
    <source>
        <dbReference type="ARBA" id="ARBA00023002"/>
    </source>
</evidence>
<name>A0A222GC07_9GAMM</name>
<dbReference type="EC" id="1.4.99.-" evidence="7"/>
<comment type="function">
    <text evidence="7">Oxidative deamination of D-amino acids.</text>
</comment>
<dbReference type="GO" id="GO:0008718">
    <property type="term" value="F:D-amino-acid dehydrogenase activity"/>
    <property type="evidence" value="ECO:0007669"/>
    <property type="project" value="UniProtKB-UniRule"/>
</dbReference>
<feature type="domain" description="FAD dependent oxidoreductase" evidence="8">
    <location>
        <begin position="2"/>
        <end position="397"/>
    </location>
</feature>
<dbReference type="FunFam" id="3.50.50.60:FF:000020">
    <property type="entry name" value="D-amino acid dehydrogenase"/>
    <property type="match status" value="1"/>
</dbReference>
<evidence type="ECO:0000256" key="7">
    <source>
        <dbReference type="HAMAP-Rule" id="MF_01202"/>
    </source>
</evidence>
<dbReference type="InterPro" id="IPR006076">
    <property type="entry name" value="FAD-dep_OxRdtase"/>
</dbReference>
<keyword evidence="4 7" id="KW-0274">FAD</keyword>
<reference evidence="9 10" key="1">
    <citation type="submission" date="2017-08" db="EMBL/GenBank/DDBJ databases">
        <title>Complete genome of Colwellia sp. NB097-1, a psychrophile bacterium ioslated from Bering Sea.</title>
        <authorList>
            <person name="Chen X."/>
        </authorList>
    </citation>
    <scope>NUCLEOTIDE SEQUENCE [LARGE SCALE GENOMIC DNA]</scope>
    <source>
        <strain evidence="9 10">NB097-1</strain>
    </source>
</reference>
<dbReference type="SUPFAM" id="SSF51905">
    <property type="entry name" value="FAD/NAD(P)-binding domain"/>
    <property type="match status" value="1"/>
</dbReference>
<evidence type="ECO:0000313" key="10">
    <source>
        <dbReference type="Proteomes" id="UP000202259"/>
    </source>
</evidence>
<dbReference type="KEGG" id="cber:B5D82_14625"/>
<dbReference type="GO" id="GO:0005737">
    <property type="term" value="C:cytoplasm"/>
    <property type="evidence" value="ECO:0007669"/>
    <property type="project" value="TreeGrafter"/>
</dbReference>
<dbReference type="Gene3D" id="3.30.9.10">
    <property type="entry name" value="D-Amino Acid Oxidase, subunit A, domain 2"/>
    <property type="match status" value="1"/>
</dbReference>
<evidence type="ECO:0000256" key="2">
    <source>
        <dbReference type="ARBA" id="ARBA00009410"/>
    </source>
</evidence>
<dbReference type="Pfam" id="PF01266">
    <property type="entry name" value="DAO"/>
    <property type="match status" value="1"/>
</dbReference>
<protein>
    <recommendedName>
        <fullName evidence="7">D-amino acid dehydrogenase</fullName>
        <ecNumber evidence="7">1.4.99.-</ecNumber>
    </recommendedName>
</protein>
<evidence type="ECO:0000256" key="4">
    <source>
        <dbReference type="ARBA" id="ARBA00022827"/>
    </source>
</evidence>
<dbReference type="GO" id="GO:0055130">
    <property type="term" value="P:D-alanine catabolic process"/>
    <property type="evidence" value="ECO:0007669"/>
    <property type="project" value="TreeGrafter"/>
</dbReference>